<reference evidence="2" key="1">
    <citation type="submission" date="2023-06" db="EMBL/GenBank/DDBJ databases">
        <authorList>
            <consortium name="Lawrence Berkeley National Laboratory"/>
            <person name="Ahrendt S."/>
            <person name="Sahu N."/>
            <person name="Indic B."/>
            <person name="Wong-Bajracharya J."/>
            <person name="Merenyi Z."/>
            <person name="Ke H.-M."/>
            <person name="Monk M."/>
            <person name="Kocsube S."/>
            <person name="Drula E."/>
            <person name="Lipzen A."/>
            <person name="Balint B."/>
            <person name="Henrissat B."/>
            <person name="Andreopoulos B."/>
            <person name="Martin F.M."/>
            <person name="Harder C.B."/>
            <person name="Rigling D."/>
            <person name="Ford K.L."/>
            <person name="Foster G.D."/>
            <person name="Pangilinan J."/>
            <person name="Papanicolaou A."/>
            <person name="Barry K."/>
            <person name="LaButti K."/>
            <person name="Viragh M."/>
            <person name="Koriabine M."/>
            <person name="Yan M."/>
            <person name="Riley R."/>
            <person name="Champramary S."/>
            <person name="Plett K.L."/>
            <person name="Tsai I.J."/>
            <person name="Slot J."/>
            <person name="Sipos G."/>
            <person name="Plett J."/>
            <person name="Nagy L.G."/>
            <person name="Grigoriev I.V."/>
        </authorList>
    </citation>
    <scope>NUCLEOTIDE SEQUENCE</scope>
    <source>
        <strain evidence="2">ICMP 16352</strain>
    </source>
</reference>
<keyword evidence="3" id="KW-1185">Reference proteome</keyword>
<evidence type="ECO:0000313" key="3">
    <source>
        <dbReference type="Proteomes" id="UP001175227"/>
    </source>
</evidence>
<feature type="region of interest" description="Disordered" evidence="1">
    <location>
        <begin position="150"/>
        <end position="234"/>
    </location>
</feature>
<feature type="compositionally biased region" description="Basic and acidic residues" evidence="1">
    <location>
        <begin position="224"/>
        <end position="234"/>
    </location>
</feature>
<organism evidence="2 3">
    <name type="scientific">Armillaria novae-zelandiae</name>
    <dbReference type="NCBI Taxonomy" id="153914"/>
    <lineage>
        <taxon>Eukaryota</taxon>
        <taxon>Fungi</taxon>
        <taxon>Dikarya</taxon>
        <taxon>Basidiomycota</taxon>
        <taxon>Agaricomycotina</taxon>
        <taxon>Agaricomycetes</taxon>
        <taxon>Agaricomycetidae</taxon>
        <taxon>Agaricales</taxon>
        <taxon>Marasmiineae</taxon>
        <taxon>Physalacriaceae</taxon>
        <taxon>Armillaria</taxon>
    </lineage>
</organism>
<protein>
    <submittedName>
        <fullName evidence="2">Uncharacterized protein</fullName>
    </submittedName>
</protein>
<feature type="compositionally biased region" description="Low complexity" evidence="1">
    <location>
        <begin position="162"/>
        <end position="180"/>
    </location>
</feature>
<comment type="caution">
    <text evidence="2">The sequence shown here is derived from an EMBL/GenBank/DDBJ whole genome shotgun (WGS) entry which is preliminary data.</text>
</comment>
<evidence type="ECO:0000313" key="2">
    <source>
        <dbReference type="EMBL" id="KAK0477909.1"/>
    </source>
</evidence>
<evidence type="ECO:0000256" key="1">
    <source>
        <dbReference type="SAM" id="MobiDB-lite"/>
    </source>
</evidence>
<proteinExistence type="predicted"/>
<sequence>MEDTIAQDMRLRTAIIRGVEIQLIRNRAIALMLNIQNNFNEANAADHAPKWIRLVESSLFGITDFEAQTASTIATREDWYKAVYARFVAVLSLTPLSGELFYIYEDLKRIHTLATRESDRRMLEYVNGLASSGTNPAPVQYTGYDSSVDTISSRGSISPPTSDYNASSSSFAGSDGSVNSRYQSRLQERARIEQLGGSTKPYICASAPAYPPPGRSPSSHRERRTRDFPSDNEA</sequence>
<dbReference type="AlphaFoldDB" id="A0AA39P5M3"/>
<gene>
    <name evidence="2" type="ORF">IW261DRAFT_1484512</name>
</gene>
<dbReference type="EMBL" id="JAUEPR010000015">
    <property type="protein sequence ID" value="KAK0477909.1"/>
    <property type="molecule type" value="Genomic_DNA"/>
</dbReference>
<accession>A0AA39P5M3</accession>
<name>A0AA39P5M3_9AGAR</name>
<dbReference type="Proteomes" id="UP001175227">
    <property type="component" value="Unassembled WGS sequence"/>
</dbReference>
<feature type="compositionally biased region" description="Polar residues" evidence="1">
    <location>
        <begin position="150"/>
        <end position="161"/>
    </location>
</feature>